<dbReference type="EMBL" id="CP028940">
    <property type="protein sequence ID" value="QKM60265.1"/>
    <property type="molecule type" value="Genomic_DNA"/>
</dbReference>
<sequence>MGTILLSKFSSQANPEILNTLHQIADIEGKKFHAVLDEAFRDFLNKKGVSTPDRQVMTSFAQSLHEFEDLYKELAK</sequence>
<dbReference type="KEGG" id="pard:DN92_03955"/>
<dbReference type="AlphaFoldDB" id="A0A6M9PMY8"/>
<organism evidence="1 2">
    <name type="scientific">Polynucleobacter arcticus</name>
    <dbReference type="NCBI Taxonomy" id="1743165"/>
    <lineage>
        <taxon>Bacteria</taxon>
        <taxon>Pseudomonadati</taxon>
        <taxon>Pseudomonadota</taxon>
        <taxon>Betaproteobacteria</taxon>
        <taxon>Burkholderiales</taxon>
        <taxon>Burkholderiaceae</taxon>
        <taxon>Polynucleobacter</taxon>
    </lineage>
</organism>
<dbReference type="RefSeq" id="WP_173960034.1">
    <property type="nucleotide sequence ID" value="NZ_CBCSCC010000003.1"/>
</dbReference>
<gene>
    <name evidence="1" type="ORF">DN92_03955</name>
</gene>
<dbReference type="Proteomes" id="UP000501090">
    <property type="component" value="Chromosome"/>
</dbReference>
<accession>A0A6M9PMY8</accession>
<name>A0A6M9PMY8_9BURK</name>
<proteinExistence type="predicted"/>
<keyword evidence="2" id="KW-1185">Reference proteome</keyword>
<reference evidence="1 2" key="1">
    <citation type="submission" date="2018-04" db="EMBL/GenBank/DDBJ databases">
        <title>Polynucleobacter sp. UK-Long2-W17 genome.</title>
        <authorList>
            <person name="Hahn M.W."/>
        </authorList>
    </citation>
    <scope>NUCLEOTIDE SEQUENCE [LARGE SCALE GENOMIC DNA]</scope>
    <source>
        <strain evidence="1 2">UK-Long2-W17</strain>
    </source>
</reference>
<evidence type="ECO:0000313" key="2">
    <source>
        <dbReference type="Proteomes" id="UP000501090"/>
    </source>
</evidence>
<evidence type="ECO:0000313" key="1">
    <source>
        <dbReference type="EMBL" id="QKM60265.1"/>
    </source>
</evidence>
<protein>
    <submittedName>
        <fullName evidence="1">Uncharacterized protein</fullName>
    </submittedName>
</protein>